<feature type="region of interest" description="Disordered" evidence="1">
    <location>
        <begin position="1"/>
        <end position="33"/>
    </location>
</feature>
<dbReference type="Proteomes" id="UP000507954">
    <property type="component" value="Unassembled WGS sequence"/>
</dbReference>
<dbReference type="EMBL" id="CABFNB010000098">
    <property type="protein sequence ID" value="VTZ62020.1"/>
    <property type="molecule type" value="Genomic_DNA"/>
</dbReference>
<reference evidence="2" key="1">
    <citation type="submission" date="2019-06" db="EMBL/GenBank/DDBJ databases">
        <authorList>
            <person name="Le Quere A."/>
            <person name="Colella S."/>
        </authorList>
    </citation>
    <scope>NUCLEOTIDE SEQUENCE</scope>
    <source>
        <strain evidence="2">EmedicaeMD41</strain>
    </source>
</reference>
<organism evidence="2">
    <name type="scientific">Sinorhizobium medicae</name>
    <dbReference type="NCBI Taxonomy" id="110321"/>
    <lineage>
        <taxon>Bacteria</taxon>
        <taxon>Pseudomonadati</taxon>
        <taxon>Pseudomonadota</taxon>
        <taxon>Alphaproteobacteria</taxon>
        <taxon>Hyphomicrobiales</taxon>
        <taxon>Rhizobiaceae</taxon>
        <taxon>Sinorhizobium/Ensifer group</taxon>
        <taxon>Sinorhizobium</taxon>
    </lineage>
</organism>
<sequence length="66" mass="7285">MPACARLNATAPGSRSEQFRDAEKRGAQNGMRESARFSARIPLYLPGIDHVHVFGSTRPKSMNVIE</sequence>
<evidence type="ECO:0000313" key="2">
    <source>
        <dbReference type="EMBL" id="VTZ62020.1"/>
    </source>
</evidence>
<evidence type="ECO:0000256" key="1">
    <source>
        <dbReference type="SAM" id="MobiDB-lite"/>
    </source>
</evidence>
<gene>
    <name evidence="2" type="ORF">EMEDMD4_320046</name>
</gene>
<accession>A0A508WZ56</accession>
<feature type="compositionally biased region" description="Basic and acidic residues" evidence="1">
    <location>
        <begin position="17"/>
        <end position="26"/>
    </location>
</feature>
<protein>
    <submittedName>
        <fullName evidence="2">Uncharacterized protein</fullName>
    </submittedName>
</protein>
<name>A0A508WZ56_9HYPH</name>
<dbReference type="AlphaFoldDB" id="A0A508WZ56"/>
<proteinExistence type="predicted"/>